<dbReference type="PANTHER" id="PTHR35460:SF1">
    <property type="entry name" value="TRNA LIGASE 1"/>
    <property type="match status" value="1"/>
</dbReference>
<dbReference type="GO" id="GO:0003972">
    <property type="term" value="F:RNA ligase (ATP) activity"/>
    <property type="evidence" value="ECO:0007669"/>
    <property type="project" value="InterPro"/>
</dbReference>
<dbReference type="EnsemblPlants" id="EMT07442">
    <property type="protein sequence ID" value="EMT07442"/>
    <property type="gene ID" value="F775_20107"/>
</dbReference>
<dbReference type="ExpressionAtlas" id="M8ASH2">
    <property type="expression patterns" value="baseline"/>
</dbReference>
<dbReference type="AlphaFoldDB" id="M8ASH2"/>
<dbReference type="InterPro" id="IPR038837">
    <property type="entry name" value="tRNA_ligase_1"/>
</dbReference>
<reference evidence="1" key="1">
    <citation type="submission" date="2015-06" db="UniProtKB">
        <authorList>
            <consortium name="EnsemblPlants"/>
        </authorList>
    </citation>
    <scope>IDENTIFICATION</scope>
</reference>
<accession>M8ASH2</accession>
<evidence type="ECO:0000313" key="1">
    <source>
        <dbReference type="EnsemblPlants" id="EMT07442"/>
    </source>
</evidence>
<evidence type="ECO:0008006" key="2">
    <source>
        <dbReference type="Google" id="ProtNLM"/>
    </source>
</evidence>
<dbReference type="PANTHER" id="PTHR35460">
    <property type="entry name" value="TRNA LIGASE 1"/>
    <property type="match status" value="1"/>
</dbReference>
<proteinExistence type="predicted"/>
<protein>
    <recommendedName>
        <fullName evidence="2">tRNA ligase phosphodiesterase domain-containing protein</fullName>
    </recommendedName>
</protein>
<organism evidence="1">
    <name type="scientific">Aegilops tauschii</name>
    <name type="common">Tausch's goatgrass</name>
    <name type="synonym">Aegilops squarrosa</name>
    <dbReference type="NCBI Taxonomy" id="37682"/>
    <lineage>
        <taxon>Eukaryota</taxon>
        <taxon>Viridiplantae</taxon>
        <taxon>Streptophyta</taxon>
        <taxon>Embryophyta</taxon>
        <taxon>Tracheophyta</taxon>
        <taxon>Spermatophyta</taxon>
        <taxon>Magnoliopsida</taxon>
        <taxon>Liliopsida</taxon>
        <taxon>Poales</taxon>
        <taxon>Poaceae</taxon>
        <taxon>BOP clade</taxon>
        <taxon>Pooideae</taxon>
        <taxon>Triticodae</taxon>
        <taxon>Triticeae</taxon>
        <taxon>Triticinae</taxon>
        <taxon>Aegilops</taxon>
    </lineage>
</organism>
<name>M8ASH2_AEGTA</name>
<dbReference type="GO" id="GO:0006388">
    <property type="term" value="P:tRNA splicing, via endonucleolytic cleavage and ligation"/>
    <property type="evidence" value="ECO:0007669"/>
    <property type="project" value="InterPro"/>
</dbReference>
<sequence length="627" mass="71081">MEENQINISMELVTAVLGDHGQRPKDDYGSKDHVMVQGEILEGLVARIVSRESLVQMEQVLKNFSHPPLDGVDSDLGPSLREICAANRSDENQQIKELLENAGSSMCPDHSDWFGNSGLDAQSRDADESVVTCFLQAHPTDNATKKLQEMIRVIKQRNFRVALKCYQKVDSLSNDNLYYKMVIHVHSDYVFTSYRQEMRKKQGLWPLYRGFFVDVNLFKANNRKAAEHPKDSNTLLKNIDGDEDSNLMVKLKFLTYKVRTFLIRNGLSTLFEDGPSDYRDDCLRQMENWGTSASKQKELCELLDEWAVYITSKCGNKPPSCSEYLSEAEPFLEQYAKANQDLIGAPGDLVQPSSPTTSLNGVSKPEGLIVFFPGIPGCAKSALCKELLKMPGGLGDNRTLHCLMGDLIKKGKYWKKVADDRKKEPFTITLADKNAPNEQIENMCGTTKAAAVPVVPDSEALAVFMFPVLQRVNHEGNLDKASPTAGKVLLKFYNLYDDKNRREFKGRLHERFGYLVKMPLLKPDRAPLPGDVKSILDEGLSLFILHRSRHLRRVEPSEWAQWEERLREILFENADYLKSIQAYKRTHTNPKLGSYWLAIAFTDPAYQKSETIKVYNFSAQKDDAFVP</sequence>